<dbReference type="InterPro" id="IPR017853">
    <property type="entry name" value="GH"/>
</dbReference>
<dbReference type="SUPFAM" id="SSF52279">
    <property type="entry name" value="Beta-D-glucan exohydrolase, C-terminal domain"/>
    <property type="match status" value="1"/>
</dbReference>
<dbReference type="PANTHER" id="PTHR30620:SF77">
    <property type="entry name" value="LYSOSOMAL BETA GLUCOSIDASE-LIKE"/>
    <property type="match status" value="1"/>
</dbReference>
<gene>
    <name evidence="6" type="ORF">MZV50_09390</name>
</gene>
<feature type="domain" description="Glycoside hydrolase family 3 C-terminal" evidence="4">
    <location>
        <begin position="429"/>
        <end position="642"/>
    </location>
</feature>
<dbReference type="Gene3D" id="3.40.50.1700">
    <property type="entry name" value="Glycoside hydrolase family 3 C-terminal domain"/>
    <property type="match status" value="1"/>
</dbReference>
<feature type="chain" id="PRO_5046879660" evidence="2">
    <location>
        <begin position="28"/>
        <end position="825"/>
    </location>
</feature>
<proteinExistence type="predicted"/>
<accession>A0ABY5A0E1</accession>
<dbReference type="InterPro" id="IPR036962">
    <property type="entry name" value="Glyco_hydro_3_N_sf"/>
</dbReference>
<feature type="signal peptide" evidence="2">
    <location>
        <begin position="1"/>
        <end position="27"/>
    </location>
</feature>
<keyword evidence="7" id="KW-1185">Reference proteome</keyword>
<organism evidence="6 7">
    <name type="scientific">Caulobacter segnis</name>
    <dbReference type="NCBI Taxonomy" id="88688"/>
    <lineage>
        <taxon>Bacteria</taxon>
        <taxon>Pseudomonadati</taxon>
        <taxon>Pseudomonadota</taxon>
        <taxon>Alphaproteobacteria</taxon>
        <taxon>Caulobacterales</taxon>
        <taxon>Caulobacteraceae</taxon>
        <taxon>Caulobacter</taxon>
    </lineage>
</organism>
<evidence type="ECO:0000256" key="1">
    <source>
        <dbReference type="ARBA" id="ARBA00022801"/>
    </source>
</evidence>
<dbReference type="InterPro" id="IPR051915">
    <property type="entry name" value="Cellulose_Degrad_GH3"/>
</dbReference>
<name>A0ABY5A0E1_9CAUL</name>
<keyword evidence="2" id="KW-0732">Signal</keyword>
<dbReference type="Pfam" id="PF00933">
    <property type="entry name" value="Glyco_hydro_3"/>
    <property type="match status" value="1"/>
</dbReference>
<dbReference type="Gene3D" id="2.60.120.430">
    <property type="entry name" value="Galactose-binding lectin"/>
    <property type="match status" value="1"/>
</dbReference>
<dbReference type="InterPro" id="IPR002772">
    <property type="entry name" value="Glyco_hydro_3_C"/>
</dbReference>
<reference evidence="6 7" key="1">
    <citation type="submission" date="2022-04" db="EMBL/GenBank/DDBJ databases">
        <title>Genome sequence of soybean root-associated Caulobacter segnis RL271.</title>
        <authorList>
            <person name="Longley R."/>
            <person name="Bonito G."/>
            <person name="Trigodet F."/>
            <person name="Crosson S."/>
            <person name="Fiebig A."/>
        </authorList>
    </citation>
    <scope>NUCLEOTIDE SEQUENCE [LARGE SCALE GENOMIC DNA]</scope>
    <source>
        <strain evidence="6 7">RL271</strain>
    </source>
</reference>
<dbReference type="Pfam" id="PF01915">
    <property type="entry name" value="Glyco_hydro_3_C"/>
    <property type="match status" value="1"/>
</dbReference>
<dbReference type="InterPro" id="IPR041443">
    <property type="entry name" value="Exop_C"/>
</dbReference>
<evidence type="ECO:0000259" key="3">
    <source>
        <dbReference type="Pfam" id="PF00933"/>
    </source>
</evidence>
<evidence type="ECO:0000259" key="5">
    <source>
        <dbReference type="Pfam" id="PF18559"/>
    </source>
</evidence>
<evidence type="ECO:0000256" key="2">
    <source>
        <dbReference type="SAM" id="SignalP"/>
    </source>
</evidence>
<dbReference type="PANTHER" id="PTHR30620">
    <property type="entry name" value="PERIPLASMIC BETA-GLUCOSIDASE-RELATED"/>
    <property type="match status" value="1"/>
</dbReference>
<sequence>MSVSGRLAAASALALIFAGGLAQGALAQTQGASAAIAHPDAWPKAASPATITDAKTEAFVTRLMSQMTVEEKVAQTIQADGASITPEELKKYRLGSVLVGGNSAPDGNDRATPQRWVEWIRAFRAAALEKRGGHQEIPIIFGVDAVHGHNNVVGATIFPHNIGLGAARDPDLIRRIGEVTALEMAATGADWTFGPTVAVPRDERWGRAYEGYAEDPEVVKAYSGPMTLGLQGALVAGKPLAPGHVAGSAKHFLADGGTEGGKDQGDAKISEADLVRLHAAGYPPAIDAGILSVMVSFSSWNGVKHTGNKSLLTDVLKGRLGFEGFVVGDWNAHGQVEGCTNTNCAQAYLAGMDMIMAPDSWKGLYDNTLAQVKAGQIPMARIDDAVRRILRVKVKAGLFADKRPLEGKYELLGSAANRAVAREAVRKSLVLLKNDGVLPLKSSAHVLVAGDGADDIGKAAGGWTLTWQGTGNKNSDFPHGQSIYGGIAQALKAGGGSAELSVSGDFKQKPDVAIVVFGENPYAEFQGDITSVEYQAGDKTDLALLKKLKAAGIPVVSVFLSGRPLWTNPEINASDAFVAAWLPGSEGGGVADVLVGDAAGKPRHDFSGKLSYSWPKRADQEPINVGDPGYDPQFVYGYGLSYAKPGKVAQLSENPGTASAAVNVDRYFVAGHVPAPWTMNAAGAVSVKAIDAGAQENARQAVWSGEGAGALSVLGQPVDLSRQTTGDMAVMIRYRVDASPEKPVSLGIVCGESCGAAVDVTSTLSGAKLGEWRTAKIKLSCFMAKGADVTHVSSPFSLSTSGRMTLTFTELRLASNEGDAFCPSN</sequence>
<dbReference type="InterPro" id="IPR036881">
    <property type="entry name" value="Glyco_hydro_3_C_sf"/>
</dbReference>
<dbReference type="InterPro" id="IPR001764">
    <property type="entry name" value="Glyco_hydro_3_N"/>
</dbReference>
<dbReference type="PRINTS" id="PR00133">
    <property type="entry name" value="GLHYDRLASE3"/>
</dbReference>
<feature type="domain" description="ExoP galactose-binding-like" evidence="5">
    <location>
        <begin position="681"/>
        <end position="813"/>
    </location>
</feature>
<dbReference type="SUPFAM" id="SSF51445">
    <property type="entry name" value="(Trans)glycosidases"/>
    <property type="match status" value="1"/>
</dbReference>
<dbReference type="Gene3D" id="3.20.20.300">
    <property type="entry name" value="Glycoside hydrolase, family 3, N-terminal domain"/>
    <property type="match status" value="1"/>
</dbReference>
<protein>
    <submittedName>
        <fullName evidence="6">Exo 1,3/1,4-beta-D-glucan glucohydrolase</fullName>
    </submittedName>
</protein>
<evidence type="ECO:0000259" key="4">
    <source>
        <dbReference type="Pfam" id="PF01915"/>
    </source>
</evidence>
<keyword evidence="1" id="KW-0378">Hydrolase</keyword>
<dbReference type="Proteomes" id="UP001057520">
    <property type="component" value="Chromosome"/>
</dbReference>
<dbReference type="EMBL" id="CP096040">
    <property type="protein sequence ID" value="USQ97722.1"/>
    <property type="molecule type" value="Genomic_DNA"/>
</dbReference>
<evidence type="ECO:0000313" key="6">
    <source>
        <dbReference type="EMBL" id="USQ97722.1"/>
    </source>
</evidence>
<dbReference type="Pfam" id="PF18559">
    <property type="entry name" value="Exop_C"/>
    <property type="match status" value="1"/>
</dbReference>
<evidence type="ECO:0000313" key="7">
    <source>
        <dbReference type="Proteomes" id="UP001057520"/>
    </source>
</evidence>
<feature type="domain" description="Glycoside hydrolase family 3 N-terminal" evidence="3">
    <location>
        <begin position="68"/>
        <end position="392"/>
    </location>
</feature>